<dbReference type="AlphaFoldDB" id="A0A177FAT0"/>
<sequence length="219" mass="24630">MSLISAADFDLRTLQTVLNYEELVKTFVGKRATFEAALHQGYPQVVLMQMLPWPGCLMHARAFAHRLNNKHKDIKPSNILVKDSHIYLADSGIPKDDVPDDLEGNASFSVWGYRFTALPKFGQTIPRLAAPNLTCSHWGRSLQDFQESRKVTTEDGETIAFRANWPQVHDWLGDLRGQGVHPVVDILIYNTASMLCDDPEWRDSTLVIATLDTEGAHDV</sequence>
<dbReference type="Proteomes" id="UP000077002">
    <property type="component" value="Unassembled WGS sequence"/>
</dbReference>
<dbReference type="GeneID" id="34599757"/>
<keyword evidence="2" id="KW-1185">Reference proteome</keyword>
<accession>A0A177FAT0</accession>
<proteinExistence type="predicted"/>
<gene>
    <name evidence="1" type="ORF">AYO21_04588</name>
</gene>
<dbReference type="OrthoDB" id="4161460at2759"/>
<dbReference type="RefSeq" id="XP_022513160.1">
    <property type="nucleotide sequence ID" value="XM_022654560.1"/>
</dbReference>
<dbReference type="InterPro" id="IPR011009">
    <property type="entry name" value="Kinase-like_dom_sf"/>
</dbReference>
<evidence type="ECO:0000313" key="1">
    <source>
        <dbReference type="EMBL" id="OAG41208.1"/>
    </source>
</evidence>
<dbReference type="SUPFAM" id="SSF56112">
    <property type="entry name" value="Protein kinase-like (PK-like)"/>
    <property type="match status" value="1"/>
</dbReference>
<evidence type="ECO:0008006" key="3">
    <source>
        <dbReference type="Google" id="ProtNLM"/>
    </source>
</evidence>
<dbReference type="EMBL" id="LVKK01000026">
    <property type="protein sequence ID" value="OAG41208.1"/>
    <property type="molecule type" value="Genomic_DNA"/>
</dbReference>
<evidence type="ECO:0000313" key="2">
    <source>
        <dbReference type="Proteomes" id="UP000077002"/>
    </source>
</evidence>
<name>A0A177FAT0_9EURO</name>
<comment type="caution">
    <text evidence="1">The sequence shown here is derived from an EMBL/GenBank/DDBJ whole genome shotgun (WGS) entry which is preliminary data.</text>
</comment>
<dbReference type="Gene3D" id="1.10.510.10">
    <property type="entry name" value="Transferase(Phosphotransferase) domain 1"/>
    <property type="match status" value="1"/>
</dbReference>
<reference evidence="1 2" key="1">
    <citation type="submission" date="2016-03" db="EMBL/GenBank/DDBJ databases">
        <title>Draft genome sequence of the Fonsecaea monophora CBS 269.37.</title>
        <authorList>
            <person name="Bombassaro A."/>
            <person name="Vinicius W.A."/>
            <person name="De Hoog S."/>
            <person name="Sun J."/>
            <person name="Souza E.M."/>
            <person name="Raittz R.T."/>
            <person name="Costa F."/>
            <person name="Leao A.C."/>
            <person name="Tadra-Sfeir M.Z."/>
            <person name="Baura V."/>
            <person name="Balsanelli E."/>
            <person name="Pedrosa F.O."/>
            <person name="Moreno L.F."/>
            <person name="Steffens M.B."/>
            <person name="Xi L."/>
            <person name="Bocca A.L."/>
            <person name="Felipe M.S."/>
            <person name="Teixeira M."/>
            <person name="Telles Filho F.Q."/>
            <person name="Azevedo C.M."/>
            <person name="Gomes R."/>
            <person name="Vicente V.A."/>
        </authorList>
    </citation>
    <scope>NUCLEOTIDE SEQUENCE [LARGE SCALE GENOMIC DNA]</scope>
    <source>
        <strain evidence="1 2">CBS 269.37</strain>
    </source>
</reference>
<organism evidence="1 2">
    <name type="scientific">Fonsecaea monophora</name>
    <dbReference type="NCBI Taxonomy" id="254056"/>
    <lineage>
        <taxon>Eukaryota</taxon>
        <taxon>Fungi</taxon>
        <taxon>Dikarya</taxon>
        <taxon>Ascomycota</taxon>
        <taxon>Pezizomycotina</taxon>
        <taxon>Eurotiomycetes</taxon>
        <taxon>Chaetothyriomycetidae</taxon>
        <taxon>Chaetothyriales</taxon>
        <taxon>Herpotrichiellaceae</taxon>
        <taxon>Fonsecaea</taxon>
    </lineage>
</organism>
<protein>
    <recommendedName>
        <fullName evidence="3">Protein kinase domain-containing protein</fullName>
    </recommendedName>
</protein>